<protein>
    <submittedName>
        <fullName evidence="2">Glycerophosphodiester phosphodiesterase</fullName>
    </submittedName>
</protein>
<dbReference type="CDD" id="cd08563">
    <property type="entry name" value="GDPD_TtGDE_like"/>
    <property type="match status" value="1"/>
</dbReference>
<dbReference type="AlphaFoldDB" id="A0A417Y9R1"/>
<dbReference type="InterPro" id="IPR030395">
    <property type="entry name" value="GP_PDE_dom"/>
</dbReference>
<dbReference type="RefSeq" id="WP_118890430.1">
    <property type="nucleotide sequence ID" value="NZ_JAMAWL010000001.1"/>
</dbReference>
<keyword evidence="3" id="KW-1185">Reference proteome</keyword>
<dbReference type="PANTHER" id="PTHR46211:SF1">
    <property type="entry name" value="GLYCEROPHOSPHODIESTER PHOSPHODIESTERASE, CYTOPLASMIC"/>
    <property type="match status" value="1"/>
</dbReference>
<evidence type="ECO:0000259" key="1">
    <source>
        <dbReference type="PROSITE" id="PS51704"/>
    </source>
</evidence>
<reference evidence="2 3" key="1">
    <citation type="journal article" date="2007" name="Int. J. Syst. Evol. Microbiol.">
        <title>Oceanobacillus profundus sp. nov., isolated from a deep-sea sediment core.</title>
        <authorList>
            <person name="Kim Y.G."/>
            <person name="Choi D.H."/>
            <person name="Hyun S."/>
            <person name="Cho B.C."/>
        </authorList>
    </citation>
    <scope>NUCLEOTIDE SEQUENCE [LARGE SCALE GENOMIC DNA]</scope>
    <source>
        <strain evidence="2 3">DSM 18246</strain>
    </source>
</reference>
<evidence type="ECO:0000313" key="2">
    <source>
        <dbReference type="EMBL" id="RHW29432.1"/>
    </source>
</evidence>
<dbReference type="Pfam" id="PF03009">
    <property type="entry name" value="GDPD"/>
    <property type="match status" value="1"/>
</dbReference>
<dbReference type="Proteomes" id="UP000285456">
    <property type="component" value="Unassembled WGS sequence"/>
</dbReference>
<dbReference type="PANTHER" id="PTHR46211">
    <property type="entry name" value="GLYCEROPHOSPHORYL DIESTER PHOSPHODIESTERASE"/>
    <property type="match status" value="1"/>
</dbReference>
<sequence length="241" mass="27895">MTMIIAHRGASKLAPENTMPAFELALRMKAEAIETDVQLTKDNIPVLIHDEQVKRTTNSYGYIKDYHLAELKQLDAGSWFSKKFAGATILTLEEFLQWMSDTPLHLHLELKNNKIDYMYLEPIVFELLNQYNVVDRTTISTFNPKSVQRFSQLSSTIEIGLLTSRKINNLARYAKELGAKAIHVKYRLLNKALIQKCQQEDMRVRVYTVNHFSPMMRCFRLGCDGIFTDVPNKALLYRNKF</sequence>
<dbReference type="InterPro" id="IPR017946">
    <property type="entry name" value="PLC-like_Pdiesterase_TIM-brl"/>
</dbReference>
<dbReference type="OrthoDB" id="384721at2"/>
<evidence type="ECO:0000313" key="3">
    <source>
        <dbReference type="Proteomes" id="UP000285456"/>
    </source>
</evidence>
<comment type="caution">
    <text evidence="2">The sequence shown here is derived from an EMBL/GenBank/DDBJ whole genome shotgun (WGS) entry which is preliminary data.</text>
</comment>
<dbReference type="GO" id="GO:0006629">
    <property type="term" value="P:lipid metabolic process"/>
    <property type="evidence" value="ECO:0007669"/>
    <property type="project" value="InterPro"/>
</dbReference>
<dbReference type="EMBL" id="QWEH01000026">
    <property type="protein sequence ID" value="RHW29432.1"/>
    <property type="molecule type" value="Genomic_DNA"/>
</dbReference>
<dbReference type="PROSITE" id="PS51704">
    <property type="entry name" value="GP_PDE"/>
    <property type="match status" value="1"/>
</dbReference>
<gene>
    <name evidence="2" type="ORF">D1B32_22170</name>
</gene>
<accession>A0A417Y9R1</accession>
<name>A0A417Y9R1_9BACI</name>
<proteinExistence type="predicted"/>
<dbReference type="GO" id="GO:0008081">
    <property type="term" value="F:phosphoric diester hydrolase activity"/>
    <property type="evidence" value="ECO:0007669"/>
    <property type="project" value="InterPro"/>
</dbReference>
<dbReference type="Gene3D" id="3.20.20.190">
    <property type="entry name" value="Phosphatidylinositol (PI) phosphodiesterase"/>
    <property type="match status" value="1"/>
</dbReference>
<organism evidence="2 3">
    <name type="scientific">Oceanobacillus profundus</name>
    <dbReference type="NCBI Taxonomy" id="372463"/>
    <lineage>
        <taxon>Bacteria</taxon>
        <taxon>Bacillati</taxon>
        <taxon>Bacillota</taxon>
        <taxon>Bacilli</taxon>
        <taxon>Bacillales</taxon>
        <taxon>Bacillaceae</taxon>
        <taxon>Oceanobacillus</taxon>
    </lineage>
</organism>
<feature type="domain" description="GP-PDE" evidence="1">
    <location>
        <begin position="2"/>
        <end position="238"/>
    </location>
</feature>
<dbReference type="SUPFAM" id="SSF51695">
    <property type="entry name" value="PLC-like phosphodiesterases"/>
    <property type="match status" value="1"/>
</dbReference>